<dbReference type="HAMAP" id="MF_01112">
    <property type="entry name" value="UPF0201"/>
    <property type="match status" value="1"/>
</dbReference>
<dbReference type="RefSeq" id="WP_248565198.1">
    <property type="nucleotide sequence ID" value="NZ_AP025698.1"/>
</dbReference>
<dbReference type="InterPro" id="IPR002739">
    <property type="entry name" value="PAB1135-like"/>
</dbReference>
<dbReference type="Gene3D" id="3.30.1440.10">
    <property type="match status" value="1"/>
</dbReference>
<evidence type="ECO:0000256" key="1">
    <source>
        <dbReference type="HAMAP-Rule" id="MF_01112"/>
    </source>
</evidence>
<evidence type="ECO:0000313" key="2">
    <source>
        <dbReference type="EMBL" id="BDH79380.1"/>
    </source>
</evidence>
<dbReference type="PANTHER" id="PTHR39652:SF1">
    <property type="entry name" value="UPF0201 PROTEIN TK1335"/>
    <property type="match status" value="1"/>
</dbReference>
<reference evidence="2 3" key="1">
    <citation type="submission" date="2022-04" db="EMBL/GenBank/DDBJ databases">
        <title>Complete genome of Methanothermobacter tenebrarum strain RMAS.</title>
        <authorList>
            <person name="Nakamura K."/>
            <person name="Oshima K."/>
            <person name="Hattori M."/>
            <person name="Kamagata Y."/>
            <person name="Takamizawa K."/>
        </authorList>
    </citation>
    <scope>NUCLEOTIDE SEQUENCE [LARGE SCALE GENOMIC DNA]</scope>
    <source>
        <strain evidence="2 3">RMAS</strain>
    </source>
</reference>
<dbReference type="PANTHER" id="PTHR39652">
    <property type="entry name" value="UPF0201 PROTEIN TK1335"/>
    <property type="match status" value="1"/>
</dbReference>
<dbReference type="EMBL" id="AP025698">
    <property type="protein sequence ID" value="BDH79380.1"/>
    <property type="molecule type" value="Genomic_DNA"/>
</dbReference>
<evidence type="ECO:0000313" key="3">
    <source>
        <dbReference type="Proteomes" id="UP000831817"/>
    </source>
</evidence>
<accession>A0ABN6PAX9</accession>
<gene>
    <name evidence="2" type="ORF">MTTB_07590</name>
</gene>
<dbReference type="Proteomes" id="UP000831817">
    <property type="component" value="Chromosome"/>
</dbReference>
<comment type="similarity">
    <text evidence="1">Belongs to the UPF0201 family.</text>
</comment>
<sequence>MECEVRVKTQIKATENPRRVLESVLNIFPKVKIKEAEDSIQGEGGIEVLEELRESLEKRRIRSTARKVLYENITGNRTIFYLNKQAAFIGKVNILEDEMSPLGDIRVEIMAENLKEVIDWLAPRIEEESD</sequence>
<protein>
    <recommendedName>
        <fullName evidence="1">UPF0201 protein MTTB_07590</fullName>
    </recommendedName>
</protein>
<dbReference type="Pfam" id="PF01877">
    <property type="entry name" value="RNA_binding"/>
    <property type="match status" value="1"/>
</dbReference>
<dbReference type="GeneID" id="71965278"/>
<dbReference type="InterPro" id="IPR022803">
    <property type="entry name" value="Ribosomal_uL5_dom_sf"/>
</dbReference>
<organism evidence="2 3">
    <name type="scientific">Methanothermobacter tenebrarum</name>
    <dbReference type="NCBI Taxonomy" id="680118"/>
    <lineage>
        <taxon>Archaea</taxon>
        <taxon>Methanobacteriati</taxon>
        <taxon>Methanobacteriota</taxon>
        <taxon>Methanomada group</taxon>
        <taxon>Methanobacteria</taxon>
        <taxon>Methanobacteriales</taxon>
        <taxon>Methanobacteriaceae</taxon>
        <taxon>Methanothermobacter</taxon>
    </lineage>
</organism>
<proteinExistence type="inferred from homology"/>
<name>A0ABN6PAX9_9EURY</name>
<dbReference type="SUPFAM" id="SSF55282">
    <property type="entry name" value="RL5-like"/>
    <property type="match status" value="1"/>
</dbReference>
<keyword evidence="3" id="KW-1185">Reference proteome</keyword>